<evidence type="ECO:0000256" key="1">
    <source>
        <dbReference type="ARBA" id="ARBA00022737"/>
    </source>
</evidence>
<dbReference type="InterPro" id="IPR011990">
    <property type="entry name" value="TPR-like_helical_dom_sf"/>
</dbReference>
<evidence type="ECO:0000313" key="5">
    <source>
        <dbReference type="Proteomes" id="UP000223913"/>
    </source>
</evidence>
<dbReference type="SMART" id="SM00028">
    <property type="entry name" value="TPR"/>
    <property type="match status" value="8"/>
</dbReference>
<dbReference type="Gene3D" id="1.25.40.10">
    <property type="entry name" value="Tetratricopeptide repeat domain"/>
    <property type="match status" value="3"/>
</dbReference>
<feature type="repeat" description="TPR" evidence="3">
    <location>
        <begin position="532"/>
        <end position="565"/>
    </location>
</feature>
<reference evidence="4 5" key="1">
    <citation type="submission" date="2017-10" db="EMBL/GenBank/DDBJ databases">
        <title>The draft genome sequence of Lewinella nigricans NBRC 102662.</title>
        <authorList>
            <person name="Wang K."/>
        </authorList>
    </citation>
    <scope>NUCLEOTIDE SEQUENCE [LARGE SCALE GENOMIC DNA]</scope>
    <source>
        <strain evidence="4 5">NBRC 102662</strain>
    </source>
</reference>
<dbReference type="PROSITE" id="PS50005">
    <property type="entry name" value="TPR"/>
    <property type="match status" value="3"/>
</dbReference>
<dbReference type="InterPro" id="IPR019734">
    <property type="entry name" value="TPR_rpt"/>
</dbReference>
<keyword evidence="2 3" id="KW-0802">TPR repeat</keyword>
<dbReference type="Pfam" id="PF13374">
    <property type="entry name" value="TPR_10"/>
    <property type="match status" value="1"/>
</dbReference>
<proteinExistence type="predicted"/>
<evidence type="ECO:0000313" key="4">
    <source>
        <dbReference type="EMBL" id="PHN07779.1"/>
    </source>
</evidence>
<accession>A0A2D0NHY4</accession>
<comment type="caution">
    <text evidence="4">The sequence shown here is derived from an EMBL/GenBank/DDBJ whole genome shotgun (WGS) entry which is preliminary data.</text>
</comment>
<keyword evidence="5" id="KW-1185">Reference proteome</keyword>
<evidence type="ECO:0000256" key="3">
    <source>
        <dbReference type="PROSITE-ProRule" id="PRU00339"/>
    </source>
</evidence>
<dbReference type="RefSeq" id="WP_099148811.1">
    <property type="nucleotide sequence ID" value="NZ_PDUD01000005.1"/>
</dbReference>
<dbReference type="OrthoDB" id="9771112at2"/>
<dbReference type="Proteomes" id="UP000223913">
    <property type="component" value="Unassembled WGS sequence"/>
</dbReference>
<dbReference type="SUPFAM" id="SSF48452">
    <property type="entry name" value="TPR-like"/>
    <property type="match status" value="3"/>
</dbReference>
<keyword evidence="1" id="KW-0677">Repeat</keyword>
<gene>
    <name evidence="4" type="ORF">CRP01_04470</name>
</gene>
<organism evidence="4 5">
    <name type="scientific">Flavilitoribacter nigricans (strain ATCC 23147 / DSM 23189 / NBRC 102662 / NCIMB 1420 / SS-2)</name>
    <name type="common">Lewinella nigricans</name>
    <dbReference type="NCBI Taxonomy" id="1122177"/>
    <lineage>
        <taxon>Bacteria</taxon>
        <taxon>Pseudomonadati</taxon>
        <taxon>Bacteroidota</taxon>
        <taxon>Saprospiria</taxon>
        <taxon>Saprospirales</taxon>
        <taxon>Lewinellaceae</taxon>
        <taxon>Flavilitoribacter</taxon>
    </lineage>
</organism>
<protein>
    <submittedName>
        <fullName evidence="4">Uncharacterized protein</fullName>
    </submittedName>
</protein>
<dbReference type="PANTHER" id="PTHR45641">
    <property type="entry name" value="TETRATRICOPEPTIDE REPEAT PROTEIN (AFU_ORTHOLOGUE AFUA_6G03870)"/>
    <property type="match status" value="1"/>
</dbReference>
<feature type="repeat" description="TPR" evidence="3">
    <location>
        <begin position="440"/>
        <end position="473"/>
    </location>
</feature>
<dbReference type="AlphaFoldDB" id="A0A2D0NHY4"/>
<sequence length="698" mass="79881">MTNSTFLQHIFSGRDTHILLHEEAPISSQIRILIDDIRSGKNTHIELDTFYDSFDLYQDLQHKKKRVQQAIAPLDMHAPDYISLATEIQQISEEESIMRANILDLALSLDKMRDSEKIQQIKQAYTQGSLKQVEDILPEDYLITQFNQYLHNQQQLEQVSEQLVDNANEFLVKAEITNLNYEREDRFEKAIFYYEKGQISVKVSKKLSHIAAYQYDYAFFLQRHFVFPQARTLYLESLEIKRTLNREDPGEHAFDLSMILNNLGILCSNTNEFAEAVSFFEESLLIRRKLAENEPEYRHEVAATLNNLSVLHSDTNDHEKARSTIKEALEIKRTVAEAQPALYLSSLAMTLNNYGELLRENSDFIQAQIYFQEALTIQRQLVTDNPEELLPEIAATLNNSALSYALQNRFSLAQAQYEEAIAIRKELAQKNKQAYLPDAAMAMNNLGELFRTQHQFEAAESLYQDALEAQRQLAIENPQTFLIDVAMTLNNLGELFRMQDQFSLAQPRYEEAIEIERKLVEIAPPAYLPYLAGTLNNLAILKKDQGEYQEAARCFKESLAIYQQSAEVNPEVFLPDVAMALNNLAELHTQQESFHLAASRYEEALDLYSSLAEEDAQAFLPGVIITASNLSILYINHLPDQKVSVKMARLTLASAIQLEEVSPMVKNCFHSVIKILKAWGEDPAAMLRELTDEQSPES</sequence>
<dbReference type="Pfam" id="PF13424">
    <property type="entry name" value="TPR_12"/>
    <property type="match status" value="3"/>
</dbReference>
<feature type="repeat" description="TPR" evidence="3">
    <location>
        <begin position="486"/>
        <end position="519"/>
    </location>
</feature>
<name>A0A2D0NHY4_FLAN2</name>
<dbReference type="EMBL" id="PDUD01000005">
    <property type="protein sequence ID" value="PHN07779.1"/>
    <property type="molecule type" value="Genomic_DNA"/>
</dbReference>
<evidence type="ECO:0000256" key="2">
    <source>
        <dbReference type="ARBA" id="ARBA00022803"/>
    </source>
</evidence>
<dbReference type="PANTHER" id="PTHR45641:SF19">
    <property type="entry name" value="NEPHROCYSTIN-3"/>
    <property type="match status" value="1"/>
</dbReference>